<protein>
    <recommendedName>
        <fullName evidence="1">Flagella basal body P-ring formation protein FlgA</fullName>
    </recommendedName>
</protein>
<comment type="subcellular location">
    <subcellularLocation>
        <location evidence="1">Periplasm</location>
    </subcellularLocation>
</comment>
<dbReference type="NCBIfam" id="TIGR03170">
    <property type="entry name" value="flgA_cterm"/>
    <property type="match status" value="1"/>
</dbReference>
<keyword evidence="5" id="KW-1185">Reference proteome</keyword>
<evidence type="ECO:0000313" key="5">
    <source>
        <dbReference type="Proteomes" id="UP000001522"/>
    </source>
</evidence>
<dbReference type="GO" id="GO:0042597">
    <property type="term" value="C:periplasmic space"/>
    <property type="evidence" value="ECO:0007669"/>
    <property type="project" value="UniProtKB-SubCell"/>
</dbReference>
<keyword evidence="1" id="KW-0574">Periplasm</keyword>
<dbReference type="Proteomes" id="UP000001522">
    <property type="component" value="Chromosome"/>
</dbReference>
<evidence type="ECO:0000259" key="3">
    <source>
        <dbReference type="Pfam" id="PF17656"/>
    </source>
</evidence>
<dbReference type="GO" id="GO:0044780">
    <property type="term" value="P:bacterial-type flagellum assembly"/>
    <property type="evidence" value="ECO:0007669"/>
    <property type="project" value="InterPro"/>
</dbReference>
<keyword evidence="1" id="KW-1005">Bacterial flagellum biogenesis</keyword>
<dbReference type="InterPro" id="IPR041231">
    <property type="entry name" value="FlgA_N"/>
</dbReference>
<feature type="domain" description="Flagella basal body P-ring formation protein FlgA SAF" evidence="2">
    <location>
        <begin position="99"/>
        <end position="220"/>
    </location>
</feature>
<evidence type="ECO:0000259" key="2">
    <source>
        <dbReference type="Pfam" id="PF13144"/>
    </source>
</evidence>
<dbReference type="STRING" id="679897.HMU02750"/>
<organism evidence="4 5">
    <name type="scientific">Helicobacter mustelae (strain ATCC 43772 / CCUG 25715 / CIP 103759 / LMG 18044 / NCTC 12198 / R85-136P)</name>
    <name type="common">Campylobacter mustelae</name>
    <dbReference type="NCBI Taxonomy" id="679897"/>
    <lineage>
        <taxon>Bacteria</taxon>
        <taxon>Pseudomonadati</taxon>
        <taxon>Campylobacterota</taxon>
        <taxon>Epsilonproteobacteria</taxon>
        <taxon>Campylobacterales</taxon>
        <taxon>Helicobacteraceae</taxon>
        <taxon>Helicobacter</taxon>
    </lineage>
</organism>
<dbReference type="AlphaFoldDB" id="D3UGB6"/>
<dbReference type="Pfam" id="PF17656">
    <property type="entry name" value="ChapFlgA_N"/>
    <property type="match status" value="1"/>
</dbReference>
<evidence type="ECO:0000256" key="1">
    <source>
        <dbReference type="RuleBase" id="RU362063"/>
    </source>
</evidence>
<feature type="domain" description="FlgA N-terminal" evidence="3">
    <location>
        <begin position="22"/>
        <end position="95"/>
    </location>
</feature>
<dbReference type="InterPro" id="IPR039246">
    <property type="entry name" value="Flagellar_FlgA"/>
</dbReference>
<dbReference type="PANTHER" id="PTHR36307:SF1">
    <property type="entry name" value="FLAGELLA BASAL BODY P-RING FORMATION PROTEIN FLGA"/>
    <property type="match status" value="1"/>
</dbReference>
<dbReference type="Pfam" id="PF13144">
    <property type="entry name" value="ChapFlgA"/>
    <property type="match status" value="1"/>
</dbReference>
<evidence type="ECO:0000313" key="4">
    <source>
        <dbReference type="EMBL" id="CBG39537.1"/>
    </source>
</evidence>
<dbReference type="eggNOG" id="COG1261">
    <property type="taxonomic scope" value="Bacteria"/>
</dbReference>
<dbReference type="InterPro" id="IPR017585">
    <property type="entry name" value="SAF_FlgA"/>
</dbReference>
<comment type="similarity">
    <text evidence="1">Belongs to the FlgA family.</text>
</comment>
<sequence length="221" mass="24941">MKKWFFFLAFLHVLWSDNITSIEKKIKQDYEAYYKNNALVIKGIKLLLDASSQINEVRLEHIALEDEKFGGDGRVRIIFVFENKKYTHSIAYKIHGDLKVVFAKIGIKKSQDITKENTLIKTIPLGALQNSPIGLSDIDNISAKIFIPSGGMIVNSLVANKILIRKNDSFLAIYKEGNMQIQLTLIAKQDGAKDAIIEAYNPESKKTLRVRVLSNAMGEIL</sequence>
<name>D3UGB6_HELM1</name>
<dbReference type="PANTHER" id="PTHR36307">
    <property type="entry name" value="FLAGELLA BASAL BODY P-RING FORMATION PROTEIN FLGA"/>
    <property type="match status" value="1"/>
</dbReference>
<reference evidence="4 5" key="1">
    <citation type="journal article" date="2010" name="BMC Genomics">
        <title>Comparative genomics and proteomics of Helicobacter mustelae, an ulcerogenic and carcinogenic gastric pathogen.</title>
        <authorList>
            <person name="O'Toole P.W."/>
            <person name="Snelling W.J."/>
            <person name="Canchaya C."/>
            <person name="Forde B.M."/>
            <person name="Hardie K.R."/>
            <person name="Josenhans C."/>
            <person name="Graham R.L.J."/>
            <person name="McMullan G."/>
            <person name="Parkhill J."/>
            <person name="Belda E."/>
            <person name="Bentley S.D."/>
        </authorList>
    </citation>
    <scope>NUCLEOTIDE SEQUENCE [LARGE SCALE GENOMIC DNA]</scope>
    <source>
        <strain evidence="5">ATCC 43772 / LMG 18044 / NCTC 12198 / 12198</strain>
    </source>
</reference>
<gene>
    <name evidence="4" type="ordered locus">HMU02750</name>
</gene>
<comment type="function">
    <text evidence="1">Involved in the assembly process of the P-ring formation. It may associate with FlgF on the rod constituting a structure essential for the P-ring assembly or may act as a modulator protein for the P-ring assembly.</text>
</comment>
<dbReference type="RefSeq" id="WP_013022631.1">
    <property type="nucleotide sequence ID" value="NC_013949.1"/>
</dbReference>
<dbReference type="KEGG" id="hms:HMU02750"/>
<proteinExistence type="inferred from homology"/>
<accession>D3UGB6</accession>
<dbReference type="EMBL" id="FN555004">
    <property type="protein sequence ID" value="CBG39537.1"/>
    <property type="molecule type" value="Genomic_DNA"/>
</dbReference>
<dbReference type="HOGENOM" id="CLU_1254489_0_0_7"/>